<dbReference type="Proteomes" id="UP000041314">
    <property type="component" value="Unassembled WGS sequence"/>
</dbReference>
<evidence type="ECO:0000313" key="1">
    <source>
        <dbReference type="EMBL" id="CNT72828.1"/>
    </source>
</evidence>
<sequence length="48" mass="5983">MHHFFHLRRRNEIAFLRVNLKEAKAFFRGFYDPFSARRLGMQLLFKLR</sequence>
<protein>
    <submittedName>
        <fullName evidence="1">Uncharacterized protein</fullName>
    </submittedName>
</protein>
<reference evidence="1 2" key="1">
    <citation type="submission" date="2015-03" db="EMBL/GenBank/DDBJ databases">
        <authorList>
            <consortium name="Pathogen Informatics"/>
        </authorList>
    </citation>
    <scope>NUCLEOTIDE SEQUENCE [LARGE SCALE GENOMIC DNA]</scope>
    <source>
        <strain evidence="1 2">A1104</strain>
    </source>
</reference>
<dbReference type="EMBL" id="CQPA01000004">
    <property type="protein sequence ID" value="CNT72828.1"/>
    <property type="molecule type" value="Genomic_DNA"/>
</dbReference>
<evidence type="ECO:0000313" key="2">
    <source>
        <dbReference type="Proteomes" id="UP000041314"/>
    </source>
</evidence>
<organism evidence="1 2">
    <name type="scientific">Salmonella enterica subsp. enterica serovar Bovismorbificans</name>
    <dbReference type="NCBI Taxonomy" id="58097"/>
    <lineage>
        <taxon>Bacteria</taxon>
        <taxon>Pseudomonadati</taxon>
        <taxon>Pseudomonadota</taxon>
        <taxon>Gammaproteobacteria</taxon>
        <taxon>Enterobacterales</taxon>
        <taxon>Enterobacteriaceae</taxon>
        <taxon>Salmonella</taxon>
    </lineage>
</organism>
<dbReference type="AlphaFoldDB" id="A0A655BSR7"/>
<gene>
    <name evidence="1" type="ORF">ERS008198_00825</name>
</gene>
<name>A0A655BSR7_SALET</name>
<accession>A0A655BSR7</accession>
<proteinExistence type="predicted"/>